<dbReference type="InterPro" id="IPR012571">
    <property type="entry name" value="Mdm31/Mdm32"/>
</dbReference>
<dbReference type="EMBL" id="BTGB01000009">
    <property type="protein sequence ID" value="GMM47910.1"/>
    <property type="molecule type" value="Genomic_DNA"/>
</dbReference>
<evidence type="ECO:0000256" key="4">
    <source>
        <dbReference type="ARBA" id="ARBA00022792"/>
    </source>
</evidence>
<comment type="caution">
    <text evidence="11">The sequence shown here is derived from an EMBL/GenBank/DDBJ whole genome shotgun (WGS) entry which is preliminary data.</text>
</comment>
<comment type="function">
    <text evidence="9">Involved in the organization of the mitochondrial membranes and the global structure of the mitochondria. Also required for mitochondrial distribution and mobility as well as for the maintenance of mitochondrial DNA nucleoids structures.</text>
</comment>
<evidence type="ECO:0000256" key="8">
    <source>
        <dbReference type="ARBA" id="ARBA00023136"/>
    </source>
</evidence>
<evidence type="ECO:0000256" key="10">
    <source>
        <dbReference type="SAM" id="Phobius"/>
    </source>
</evidence>
<feature type="transmembrane region" description="Helical" evidence="10">
    <location>
        <begin position="117"/>
        <end position="141"/>
    </location>
</feature>
<dbReference type="PANTHER" id="PTHR31068">
    <property type="entry name" value="MITOCHONDRIAL DISTRIBUTION AND MORPHOLOGY PROTEIN 31"/>
    <property type="match status" value="1"/>
</dbReference>
<accession>A0AAV5R987</accession>
<dbReference type="GO" id="GO:0005743">
    <property type="term" value="C:mitochondrial inner membrane"/>
    <property type="evidence" value="ECO:0007669"/>
    <property type="project" value="UniProtKB-SubCell"/>
</dbReference>
<keyword evidence="12" id="KW-1185">Reference proteome</keyword>
<sequence>MLRQCFKLIDCRTSLSFLRIGYKPIRSVRIVNHLRCLTFKQNYNYNNRIEKYDQSIIRRYSTEPNKNEKVNENNGSLQKKKSLPLRFINSIRNIWMRIKWILIRSKRPFNLEDISAFISWLLTGNIVLLLIGTTTFVSLVLMTMNQLTDRDYVAELMGNLITKNTNLTVSFESAILPDWKSGTIQLKNCKFSRRPKVIKIVEKIEKNTQGKIINKSFEEIYDDGNYTQFDITIKEINISLSFWRWISGKGIVDTTSIKCIRGIIDRTHVVWKEDDDPRNYKNIYKPGDWEIEKYLVEDVLVTIYNPNGFRSCILSIYNADLDIFRKNWLMLDILTCNHLSGCYDGSLFTINKISNFDKFQDELKIDLLVNKKLGREQFSKIQFNENNSHKRVRFRMDNLKIEHLNKGMTGPFGWINDGTVDILADFIILEENVTLDVLLDESINNLSNQFLLSKNDKNKLNDINVKKNSDDNNINNPNHNEDLFICDFYLTLKNPKANIPLFTNDLSYINNATIRPIVGYINNNKTFLPIRGRIYKKLSDFDGSWTFYDSLLMDDLSKAVYESFYEYAADEKLRNERLRKVGFWSIQFVLQFILWSMTTLGG</sequence>
<evidence type="ECO:0000256" key="3">
    <source>
        <dbReference type="ARBA" id="ARBA00022692"/>
    </source>
</evidence>
<evidence type="ECO:0000256" key="1">
    <source>
        <dbReference type="ARBA" id="ARBA00004273"/>
    </source>
</evidence>
<dbReference type="Pfam" id="PF08118">
    <property type="entry name" value="MDM31_MDM32"/>
    <property type="match status" value="1"/>
</dbReference>
<evidence type="ECO:0000256" key="9">
    <source>
        <dbReference type="ARBA" id="ARBA00025191"/>
    </source>
</evidence>
<dbReference type="PANTHER" id="PTHR31068:SF0">
    <property type="entry name" value="MITOCHONDRIAL DISTRIBUTION AND MORPHOLOGY PROTEIN 31"/>
    <property type="match status" value="1"/>
</dbReference>
<comment type="similarity">
    <text evidence="2">Belongs to the MDM31/MDM32 family.</text>
</comment>
<evidence type="ECO:0000256" key="6">
    <source>
        <dbReference type="ARBA" id="ARBA00022989"/>
    </source>
</evidence>
<dbReference type="GO" id="GO:0000001">
    <property type="term" value="P:mitochondrion inheritance"/>
    <property type="evidence" value="ECO:0007669"/>
    <property type="project" value="InterPro"/>
</dbReference>
<gene>
    <name evidence="11" type="ORF">DAPK24_045080</name>
</gene>
<keyword evidence="8 10" id="KW-0472">Membrane</keyword>
<comment type="subcellular location">
    <subcellularLocation>
        <location evidence="1">Mitochondrion inner membrane</location>
    </subcellularLocation>
</comment>
<name>A0AAV5R987_PICKL</name>
<evidence type="ECO:0000256" key="7">
    <source>
        <dbReference type="ARBA" id="ARBA00023128"/>
    </source>
</evidence>
<keyword evidence="4" id="KW-0999">Mitochondrion inner membrane</keyword>
<keyword evidence="6 10" id="KW-1133">Transmembrane helix</keyword>
<organism evidence="11 12">
    <name type="scientific">Pichia kluyveri</name>
    <name type="common">Yeast</name>
    <dbReference type="NCBI Taxonomy" id="36015"/>
    <lineage>
        <taxon>Eukaryota</taxon>
        <taxon>Fungi</taxon>
        <taxon>Dikarya</taxon>
        <taxon>Ascomycota</taxon>
        <taxon>Saccharomycotina</taxon>
        <taxon>Pichiomycetes</taxon>
        <taxon>Pichiales</taxon>
        <taxon>Pichiaceae</taxon>
        <taxon>Pichia</taxon>
    </lineage>
</organism>
<dbReference type="AlphaFoldDB" id="A0AAV5R987"/>
<evidence type="ECO:0000256" key="5">
    <source>
        <dbReference type="ARBA" id="ARBA00022946"/>
    </source>
</evidence>
<evidence type="ECO:0000313" key="11">
    <source>
        <dbReference type="EMBL" id="GMM47910.1"/>
    </source>
</evidence>
<dbReference type="Proteomes" id="UP001378960">
    <property type="component" value="Unassembled WGS sequence"/>
</dbReference>
<dbReference type="GO" id="GO:0007005">
    <property type="term" value="P:mitochondrion organization"/>
    <property type="evidence" value="ECO:0007669"/>
    <property type="project" value="InterPro"/>
</dbReference>
<reference evidence="11 12" key="1">
    <citation type="journal article" date="2023" name="Elife">
        <title>Identification of key yeast species and microbe-microbe interactions impacting larval growth of Drosophila in the wild.</title>
        <authorList>
            <person name="Mure A."/>
            <person name="Sugiura Y."/>
            <person name="Maeda R."/>
            <person name="Honda K."/>
            <person name="Sakurai N."/>
            <person name="Takahashi Y."/>
            <person name="Watada M."/>
            <person name="Katoh T."/>
            <person name="Gotoh A."/>
            <person name="Gotoh Y."/>
            <person name="Taniguchi I."/>
            <person name="Nakamura K."/>
            <person name="Hayashi T."/>
            <person name="Katayama T."/>
            <person name="Uemura T."/>
            <person name="Hattori Y."/>
        </authorList>
    </citation>
    <scope>NUCLEOTIDE SEQUENCE [LARGE SCALE GENOMIC DNA]</scope>
    <source>
        <strain evidence="11 12">PK-24</strain>
    </source>
</reference>
<keyword evidence="5" id="KW-0809">Transit peptide</keyword>
<protein>
    <submittedName>
        <fullName evidence="11">Mdm31 protein</fullName>
    </submittedName>
</protein>
<evidence type="ECO:0000313" key="12">
    <source>
        <dbReference type="Proteomes" id="UP001378960"/>
    </source>
</evidence>
<evidence type="ECO:0000256" key="2">
    <source>
        <dbReference type="ARBA" id="ARBA00005687"/>
    </source>
</evidence>
<proteinExistence type="inferred from homology"/>
<keyword evidence="7" id="KW-0496">Mitochondrion</keyword>
<keyword evidence="3 10" id="KW-0812">Transmembrane</keyword>